<dbReference type="STRING" id="983964.A0A2T4A1L8"/>
<evidence type="ECO:0000256" key="4">
    <source>
        <dbReference type="ARBA" id="ARBA00022840"/>
    </source>
</evidence>
<keyword evidence="1" id="KW-0547">Nucleotide-binding</keyword>
<keyword evidence="7" id="KW-1185">Reference proteome</keyword>
<dbReference type="PANTHER" id="PTHR43788:SF8">
    <property type="entry name" value="DNA-BINDING PROTEIN SMUBP-2"/>
    <property type="match status" value="1"/>
</dbReference>
<organism evidence="6 7">
    <name type="scientific">Trichoderma harzianum CBS 226.95</name>
    <dbReference type="NCBI Taxonomy" id="983964"/>
    <lineage>
        <taxon>Eukaryota</taxon>
        <taxon>Fungi</taxon>
        <taxon>Dikarya</taxon>
        <taxon>Ascomycota</taxon>
        <taxon>Pezizomycotina</taxon>
        <taxon>Sordariomycetes</taxon>
        <taxon>Hypocreomycetidae</taxon>
        <taxon>Hypocreales</taxon>
        <taxon>Hypocreaceae</taxon>
        <taxon>Trichoderma</taxon>
    </lineage>
</organism>
<feature type="domain" description="DNA2/NAM7 helicase-like C-terminal" evidence="5">
    <location>
        <begin position="652"/>
        <end position="846"/>
    </location>
</feature>
<name>A0A2T4A1L8_TRIHA</name>
<evidence type="ECO:0000313" key="7">
    <source>
        <dbReference type="Proteomes" id="UP000241690"/>
    </source>
</evidence>
<sequence>MCRLDVYLKEGTYVTVKGFGIPFYHLDHPSDGWINHNEPIVGDMTLVDIIEQRKFSFVVASGDRVLEKYWSQELPGPFRYPYGEDHSWSLERYNEQLFTHRGPQFVAALTFDNDNEHLAAMTQSQVQDIMWLYKEVQQVAETRLRAYFVKVEDNSLVNEFYAVVPLKDNFIQRFREIWPQLIKDEFLQIKLFDSDDNGDEKPASWDAKIMEYPRGLAIMARHQIRDNDLILRVRRPRPFDSQRRPDFEVHVFNSRATANAALREDHNRWNSVSLKFDDQIKECKRKVDAVCMFHPQAQPSTAEAPQDVRFKMALHRALLRGNGFYHLLVRDESCEINHAPRSLPVVNYLDIDDGFITALLLEVLPEDRTRFYNYMAKRPLGLGCISAGPGFGKTTAISVATIGMAATLGKIYALAPTHVATDTFADRLNRITQRVTDRYNKCNLIRRRRALVVRGYKFRDEYDAFIGLLRNPRSGSTTATKWRADSNYKLNLSPSFWLLMVLRSSAQMQRDMDARPEFARLCDAATGRISWQEYQRETVQKGFITGMLLHIVEQADILCTTPSLSCDLPYRTWKGRAKGIAVDEAGNISRPDLYSAWGNTLLPCLLSGDEKQLRPHVTTAYDPDPANIAINRFAQDGLVSPLEFFTASGWPIYRLCVQLRMARGLFDTCHRELYSDLPFTYGIGSNLSLHNIGVQLETYMTRRFPSLTPSSVGTLSEVFVHCKGTTCEIDLMTGAKKNPDQVDNALDFLSDFVRTTGADASRLAIITPYRANVKLIAGRRKAARYALLSAMRPAETVDSSQSCEADIVVAILGTTEAVGPGFTTDEHRFNVMLSRQKSGLLIFGDINVLGPPTLSASFSDSAP</sequence>
<keyword evidence="2" id="KW-0378">Hydrolase</keyword>
<reference evidence="6 7" key="1">
    <citation type="submission" date="2016-07" db="EMBL/GenBank/DDBJ databases">
        <title>Multiple horizontal gene transfer events from other fungi enriched the ability of initially mycotrophic Trichoderma (Ascomycota) to feed on dead plant biomass.</title>
        <authorList>
            <consortium name="DOE Joint Genome Institute"/>
            <person name="Aerts A."/>
            <person name="Atanasova L."/>
            <person name="Chenthamara K."/>
            <person name="Zhang J."/>
            <person name="Grujic M."/>
            <person name="Henrissat B."/>
            <person name="Kuo A."/>
            <person name="Salamov A."/>
            <person name="Lipzen A."/>
            <person name="Labutti K."/>
            <person name="Barry K."/>
            <person name="Miao Y."/>
            <person name="Rahimi M.J."/>
            <person name="Shen Q."/>
            <person name="Grigoriev I.V."/>
            <person name="Kubicek C.P."/>
            <person name="Druzhinina I.S."/>
        </authorList>
    </citation>
    <scope>NUCLEOTIDE SEQUENCE [LARGE SCALE GENOMIC DNA]</scope>
    <source>
        <strain evidence="6 7">CBS 226.95</strain>
    </source>
</reference>
<dbReference type="GO" id="GO:0043139">
    <property type="term" value="F:5'-3' DNA helicase activity"/>
    <property type="evidence" value="ECO:0007669"/>
    <property type="project" value="TreeGrafter"/>
</dbReference>
<dbReference type="GO" id="GO:0005524">
    <property type="term" value="F:ATP binding"/>
    <property type="evidence" value="ECO:0007669"/>
    <property type="project" value="UniProtKB-KW"/>
</dbReference>
<dbReference type="Proteomes" id="UP000241690">
    <property type="component" value="Unassembled WGS sequence"/>
</dbReference>
<dbReference type="GeneID" id="36626328"/>
<gene>
    <name evidence="6" type="ORF">M431DRAFT_499086</name>
</gene>
<evidence type="ECO:0000313" key="6">
    <source>
        <dbReference type="EMBL" id="PTB50962.1"/>
    </source>
</evidence>
<dbReference type="PANTHER" id="PTHR43788">
    <property type="entry name" value="DNA2/NAM7 HELICASE FAMILY MEMBER"/>
    <property type="match status" value="1"/>
</dbReference>
<proteinExistence type="predicted"/>
<dbReference type="InterPro" id="IPR050534">
    <property type="entry name" value="Coronavir_polyprotein_1ab"/>
</dbReference>
<dbReference type="InterPro" id="IPR027417">
    <property type="entry name" value="P-loop_NTPase"/>
</dbReference>
<evidence type="ECO:0000256" key="1">
    <source>
        <dbReference type="ARBA" id="ARBA00022741"/>
    </source>
</evidence>
<evidence type="ECO:0000256" key="3">
    <source>
        <dbReference type="ARBA" id="ARBA00022806"/>
    </source>
</evidence>
<dbReference type="EMBL" id="KZ679687">
    <property type="protein sequence ID" value="PTB50962.1"/>
    <property type="molecule type" value="Genomic_DNA"/>
</dbReference>
<dbReference type="Gene3D" id="3.40.50.300">
    <property type="entry name" value="P-loop containing nucleotide triphosphate hydrolases"/>
    <property type="match status" value="2"/>
</dbReference>
<accession>A0A2T4A1L8</accession>
<evidence type="ECO:0000256" key="2">
    <source>
        <dbReference type="ARBA" id="ARBA00022801"/>
    </source>
</evidence>
<protein>
    <recommendedName>
        <fullName evidence="5">DNA2/NAM7 helicase-like C-terminal domain-containing protein</fullName>
    </recommendedName>
</protein>
<dbReference type="InterPro" id="IPR041679">
    <property type="entry name" value="DNA2/NAM7-like_C"/>
</dbReference>
<dbReference type="RefSeq" id="XP_024770639.1">
    <property type="nucleotide sequence ID" value="XM_024917759.1"/>
</dbReference>
<keyword evidence="4" id="KW-0067">ATP-binding</keyword>
<dbReference type="GO" id="GO:0016787">
    <property type="term" value="F:hydrolase activity"/>
    <property type="evidence" value="ECO:0007669"/>
    <property type="project" value="UniProtKB-KW"/>
</dbReference>
<dbReference type="AlphaFoldDB" id="A0A2T4A1L8"/>
<evidence type="ECO:0000259" key="5">
    <source>
        <dbReference type="Pfam" id="PF13087"/>
    </source>
</evidence>
<dbReference type="SUPFAM" id="SSF52540">
    <property type="entry name" value="P-loop containing nucleoside triphosphate hydrolases"/>
    <property type="match status" value="1"/>
</dbReference>
<keyword evidence="3" id="KW-0347">Helicase</keyword>
<dbReference type="Pfam" id="PF13087">
    <property type="entry name" value="AAA_12"/>
    <property type="match status" value="1"/>
</dbReference>